<evidence type="ECO:0000259" key="4">
    <source>
        <dbReference type="SMART" id="SM00646"/>
    </source>
</evidence>
<dbReference type="PANTHER" id="PTHR30404">
    <property type="entry name" value="N-ACETYLMURAMOYL-L-ALANINE AMIDASE"/>
    <property type="match status" value="1"/>
</dbReference>
<dbReference type="EC" id="3.5.1.28" evidence="2"/>
<accession>A0A2G1QRJ3</accession>
<dbReference type="OrthoDB" id="9806267at2"/>
<dbReference type="GO" id="GO:0030288">
    <property type="term" value="C:outer membrane-bounded periplasmic space"/>
    <property type="evidence" value="ECO:0007669"/>
    <property type="project" value="TreeGrafter"/>
</dbReference>
<name>A0A2G1QRJ3_9HYPH</name>
<sequence>MAMADMIRRLAMLAVTGVLLLVSAGGMALASGQPLLAYGYSMVGDKAHVRVMMKFDQAVEPRWSLMRQPHRLVMDLPETRFRFADGATTPAGFVSAVRYGDLGEGRARVILAFEGPFKVERFETTNNADDGSWQLIADIAAATPAEFDAALAAQPALSLPARSTAKEDRLAANQDHRDRKFTVVIDPGHGGIDGGAQGLHGTQEKTITLAFGLELRKKLQETGRFNVVMTRDSDQFLRLDERVQIGRQSEADLFISIHADTIRYHYIRGATVYTLSEKASDDIAADVAESENLSDSIAGIELPEESTEVADILMDLVRRETQTFSVRFARTLVGELSEQVELIKNPHRYAGFRVLTAQDMPSVLVEIGYLSNSKDEKLMRDPAWREKAAQSIVSAVTLFAKARGGEGG</sequence>
<dbReference type="Gene3D" id="3.40.630.40">
    <property type="entry name" value="Zn-dependent exopeptidases"/>
    <property type="match status" value="1"/>
</dbReference>
<dbReference type="PANTHER" id="PTHR30404:SF0">
    <property type="entry name" value="N-ACETYLMURAMOYL-L-ALANINE AMIDASE AMIC"/>
    <property type="match status" value="1"/>
</dbReference>
<dbReference type="AlphaFoldDB" id="A0A2G1QRJ3"/>
<proteinExistence type="predicted"/>
<organism evidence="5 6">
    <name type="scientific">Zhengella mangrovi</name>
    <dbReference type="NCBI Taxonomy" id="1982044"/>
    <lineage>
        <taxon>Bacteria</taxon>
        <taxon>Pseudomonadati</taxon>
        <taxon>Pseudomonadota</taxon>
        <taxon>Alphaproteobacteria</taxon>
        <taxon>Hyphomicrobiales</taxon>
        <taxon>Notoacmeibacteraceae</taxon>
        <taxon>Zhengella</taxon>
    </lineage>
</organism>
<evidence type="ECO:0000313" key="5">
    <source>
        <dbReference type="EMBL" id="PHP68074.1"/>
    </source>
</evidence>
<dbReference type="SMART" id="SM00646">
    <property type="entry name" value="Ami_3"/>
    <property type="match status" value="1"/>
</dbReference>
<protein>
    <recommendedName>
        <fullName evidence="2">N-acetylmuramoyl-L-alanine amidase</fullName>
        <ecNumber evidence="2">3.5.1.28</ecNumber>
    </recommendedName>
</protein>
<evidence type="ECO:0000256" key="3">
    <source>
        <dbReference type="ARBA" id="ARBA00022801"/>
    </source>
</evidence>
<evidence type="ECO:0000256" key="2">
    <source>
        <dbReference type="ARBA" id="ARBA00011901"/>
    </source>
</evidence>
<keyword evidence="6" id="KW-1185">Reference proteome</keyword>
<evidence type="ECO:0000256" key="1">
    <source>
        <dbReference type="ARBA" id="ARBA00001561"/>
    </source>
</evidence>
<reference evidence="5 6" key="1">
    <citation type="submission" date="2017-10" db="EMBL/GenBank/DDBJ databases">
        <title>Sedimentibacterium mangrovi gen. nov., sp. nov., a novel member of family Phyllobacteriacea isolated from mangrove sediment.</title>
        <authorList>
            <person name="Liao H."/>
            <person name="Tian Y."/>
        </authorList>
    </citation>
    <scope>NUCLEOTIDE SEQUENCE [LARGE SCALE GENOMIC DNA]</scope>
    <source>
        <strain evidence="5 6">X9-2-2</strain>
    </source>
</reference>
<dbReference type="Pfam" id="PF11741">
    <property type="entry name" value="AMIN"/>
    <property type="match status" value="1"/>
</dbReference>
<gene>
    <name evidence="5" type="ORF">CSC94_05275</name>
</gene>
<comment type="catalytic activity">
    <reaction evidence="1">
        <text>Hydrolyzes the link between N-acetylmuramoyl residues and L-amino acid residues in certain cell-wall glycopeptides.</text>
        <dbReference type="EC" id="3.5.1.28"/>
    </reaction>
</comment>
<dbReference type="GO" id="GO:0008745">
    <property type="term" value="F:N-acetylmuramoyl-L-alanine amidase activity"/>
    <property type="evidence" value="ECO:0007669"/>
    <property type="project" value="UniProtKB-EC"/>
</dbReference>
<dbReference type="CDD" id="cd02696">
    <property type="entry name" value="MurNAc-LAA"/>
    <property type="match status" value="1"/>
</dbReference>
<feature type="domain" description="MurNAc-LAA" evidence="4">
    <location>
        <begin position="243"/>
        <end position="397"/>
    </location>
</feature>
<dbReference type="GO" id="GO:0009253">
    <property type="term" value="P:peptidoglycan catabolic process"/>
    <property type="evidence" value="ECO:0007669"/>
    <property type="project" value="InterPro"/>
</dbReference>
<keyword evidence="3" id="KW-0378">Hydrolase</keyword>
<dbReference type="InterPro" id="IPR021731">
    <property type="entry name" value="AMIN_dom"/>
</dbReference>
<dbReference type="EMBL" id="PDVP01000002">
    <property type="protein sequence ID" value="PHP68074.1"/>
    <property type="molecule type" value="Genomic_DNA"/>
</dbReference>
<dbReference type="InterPro" id="IPR002508">
    <property type="entry name" value="MurNAc-LAA_cat"/>
</dbReference>
<dbReference type="SUPFAM" id="SSF53187">
    <property type="entry name" value="Zn-dependent exopeptidases"/>
    <property type="match status" value="1"/>
</dbReference>
<dbReference type="Proteomes" id="UP000221168">
    <property type="component" value="Unassembled WGS sequence"/>
</dbReference>
<dbReference type="InterPro" id="IPR050695">
    <property type="entry name" value="N-acetylmuramoyl_amidase_3"/>
</dbReference>
<dbReference type="Gene3D" id="2.60.40.3500">
    <property type="match status" value="1"/>
</dbReference>
<comment type="caution">
    <text evidence="5">The sequence shown here is derived from an EMBL/GenBank/DDBJ whole genome shotgun (WGS) entry which is preliminary data.</text>
</comment>
<dbReference type="Pfam" id="PF01520">
    <property type="entry name" value="Amidase_3"/>
    <property type="match status" value="1"/>
</dbReference>
<evidence type="ECO:0000313" key="6">
    <source>
        <dbReference type="Proteomes" id="UP000221168"/>
    </source>
</evidence>